<evidence type="ECO:0000313" key="3">
    <source>
        <dbReference type="Proteomes" id="UP000003020"/>
    </source>
</evidence>
<keyword evidence="3" id="KW-1185">Reference proteome</keyword>
<organism evidence="2 3">
    <name type="scientific">Corynebacterium pseudogenitalium ATCC 33035</name>
    <dbReference type="NCBI Taxonomy" id="525264"/>
    <lineage>
        <taxon>Bacteria</taxon>
        <taxon>Bacillati</taxon>
        <taxon>Actinomycetota</taxon>
        <taxon>Actinomycetes</taxon>
        <taxon>Mycobacteriales</taxon>
        <taxon>Corynebacteriaceae</taxon>
        <taxon>Corynebacterium</taxon>
    </lineage>
</organism>
<dbReference type="NCBIfam" id="TIGR04034">
    <property type="entry name" value="export_SdpA"/>
    <property type="match status" value="1"/>
</dbReference>
<dbReference type="RefSeq" id="WP_005326157.1">
    <property type="nucleotide sequence ID" value="NZ_GL542881.1"/>
</dbReference>
<gene>
    <name evidence="2" type="ORF">HMPREF0305_12404</name>
</gene>
<protein>
    <submittedName>
        <fullName evidence="2">Antimicrobial peptide system protein, SdpA family</fullName>
    </submittedName>
</protein>
<comment type="caution">
    <text evidence="2">The sequence shown here is derived from an EMBL/GenBank/DDBJ whole genome shotgun (WGS) entry which is preliminary data.</text>
</comment>
<dbReference type="InterPro" id="IPR023902">
    <property type="entry name" value="Sporulation_SdpA"/>
</dbReference>
<keyword evidence="1" id="KW-0472">Membrane</keyword>
<evidence type="ECO:0000313" key="2">
    <source>
        <dbReference type="EMBL" id="EFQ79390.1"/>
    </source>
</evidence>
<dbReference type="AlphaFoldDB" id="E2S7A2"/>
<dbReference type="Proteomes" id="UP000003020">
    <property type="component" value="Unassembled WGS sequence"/>
</dbReference>
<evidence type="ECO:0000256" key="1">
    <source>
        <dbReference type="SAM" id="Phobius"/>
    </source>
</evidence>
<dbReference type="Pfam" id="PF17418">
    <property type="entry name" value="SdpA"/>
    <property type="match status" value="1"/>
</dbReference>
<dbReference type="eggNOG" id="ENOG503348B">
    <property type="taxonomic scope" value="Bacteria"/>
</dbReference>
<proteinExistence type="predicted"/>
<name>E2S7A2_9CORY</name>
<dbReference type="OrthoDB" id="799068at2"/>
<keyword evidence="1" id="KW-0812">Transmembrane</keyword>
<accession>E2S7A2</accession>
<feature type="transmembrane region" description="Helical" evidence="1">
    <location>
        <begin position="12"/>
        <end position="31"/>
    </location>
</feature>
<reference evidence="2 3" key="1">
    <citation type="submission" date="2010-08" db="EMBL/GenBank/DDBJ databases">
        <authorList>
            <person name="Muzny D."/>
            <person name="Qin X."/>
            <person name="Buhay C."/>
            <person name="Dugan-Rocha S."/>
            <person name="Ding Y."/>
            <person name="Chen G."/>
            <person name="Hawes A."/>
            <person name="Holder M."/>
            <person name="Jhangiani S."/>
            <person name="Johnson A."/>
            <person name="Khan Z."/>
            <person name="Li Z."/>
            <person name="Liu W."/>
            <person name="Liu X."/>
            <person name="Perez L."/>
            <person name="Shen H."/>
            <person name="Wang Q."/>
            <person name="Watt J."/>
            <person name="Xi L."/>
            <person name="Xin Y."/>
            <person name="Zhou J."/>
            <person name="Deng J."/>
            <person name="Jiang H."/>
            <person name="Liu Y."/>
            <person name="Qu J."/>
            <person name="Song X.-Z."/>
            <person name="Zhang L."/>
            <person name="Villasana D."/>
            <person name="Johnson A."/>
            <person name="Liu J."/>
            <person name="Liyanage D."/>
            <person name="Lorensuhewa L."/>
            <person name="Robinson T."/>
            <person name="Song A."/>
            <person name="Song B.-B."/>
            <person name="Dinh H."/>
            <person name="Thornton R."/>
            <person name="Coyle M."/>
            <person name="Francisco L."/>
            <person name="Jackson L."/>
            <person name="Javaid M."/>
            <person name="Korchina V."/>
            <person name="Kovar C."/>
            <person name="Mata R."/>
            <person name="Mathew T."/>
            <person name="Ngo R."/>
            <person name="Nguyen L."/>
            <person name="Nguyen N."/>
            <person name="Okwuonu G."/>
            <person name="Ongeri F."/>
            <person name="Pham C."/>
            <person name="Simmons D."/>
            <person name="Wilczek-Boney K."/>
            <person name="Hale W."/>
            <person name="Jakkamsetti A."/>
            <person name="Pham P."/>
            <person name="Ruth R."/>
            <person name="San Lucas F."/>
            <person name="Warren J."/>
            <person name="Zhang J."/>
            <person name="Zhao Z."/>
            <person name="Zhou C."/>
            <person name="Zhu D."/>
            <person name="Lee S."/>
            <person name="Bess C."/>
            <person name="Blankenburg K."/>
            <person name="Forbes L."/>
            <person name="Fu Q."/>
            <person name="Gubbala S."/>
            <person name="Hirani K."/>
            <person name="Jayaseelan J.C."/>
            <person name="Lara F."/>
            <person name="Munidasa M."/>
            <person name="Palculict T."/>
            <person name="Patil S."/>
            <person name="Pu L.-L."/>
            <person name="Saada N."/>
            <person name="Tang L."/>
            <person name="Weissenberger G."/>
            <person name="Zhu Y."/>
            <person name="Hemphill L."/>
            <person name="Shang Y."/>
            <person name="Youmans B."/>
            <person name="Ayvaz T."/>
            <person name="Ross M."/>
            <person name="Santibanez J."/>
            <person name="Aqrawi P."/>
            <person name="Gross S."/>
            <person name="Joshi V."/>
            <person name="Fowler G."/>
            <person name="Nazareth L."/>
            <person name="Reid J."/>
            <person name="Worley K."/>
            <person name="Petrosino J."/>
            <person name="Highlander S."/>
            <person name="Gibbs R."/>
        </authorList>
    </citation>
    <scope>NUCLEOTIDE SEQUENCE [LARGE SCALE GENOMIC DNA]</scope>
    <source>
        <strain evidence="2 3">ATCC 33035</strain>
    </source>
</reference>
<sequence>MVKQQRGPLLAFKIALTSLIMVNVVGLIAQFPTNSFVSRGNEPWQMFFFTFVPQNWAFFTKDPQSENLFVYSAERNYSSLLKTPQNKRENLWGVSRDQRAQGPEVARLAAEIPNSAWVKCDSDETSCLDSALDQERPQATIPNTALEPSLCGKMIFGLGVPTPWSYRNLVEDKNRLTRASYVEVVCQ</sequence>
<dbReference type="EMBL" id="ABYQ02000015">
    <property type="protein sequence ID" value="EFQ79390.1"/>
    <property type="molecule type" value="Genomic_DNA"/>
</dbReference>
<dbReference type="HOGENOM" id="CLU_097066_0_0_11"/>
<keyword evidence="1" id="KW-1133">Transmembrane helix</keyword>